<proteinExistence type="predicted"/>
<protein>
    <submittedName>
        <fullName evidence="1">Uncharacterized protein</fullName>
    </submittedName>
</protein>
<accession>F2NT28</accession>
<organism evidence="1 2">
    <name type="scientific">Treponema succinifaciens (strain ATCC 33096 / DSM 2489 / 6091)</name>
    <dbReference type="NCBI Taxonomy" id="869209"/>
    <lineage>
        <taxon>Bacteria</taxon>
        <taxon>Pseudomonadati</taxon>
        <taxon>Spirochaetota</taxon>
        <taxon>Spirochaetia</taxon>
        <taxon>Spirochaetales</taxon>
        <taxon>Treponemataceae</taxon>
        <taxon>Treponema</taxon>
    </lineage>
</organism>
<dbReference type="EMBL" id="CP002631">
    <property type="protein sequence ID" value="AEB14619.1"/>
    <property type="molecule type" value="Genomic_DNA"/>
</dbReference>
<sequence length="98" mass="11488">MKNFKQYQYRRIMTKENKVADGDYKIEDSVTIRVKNGFLNDTTDEEGNLLPAIETTDGTHIEHWKNGVLHCDNEPAVIDHIDNYEEWWHNGLQVPSKK</sequence>
<dbReference type="RefSeq" id="WP_013701900.1">
    <property type="nucleotide sequence ID" value="NC_015385.1"/>
</dbReference>
<dbReference type="HOGENOM" id="CLU_2332793_0_0_12"/>
<reference evidence="1 2" key="1">
    <citation type="journal article" date="2011" name="Stand. Genomic Sci.">
        <title>Complete genome sequence of Treponema succinifaciens type strain (6091).</title>
        <authorList>
            <person name="Han C."/>
            <person name="Gronow S."/>
            <person name="Teshima H."/>
            <person name="Lapidus A."/>
            <person name="Nolan M."/>
            <person name="Lucas S."/>
            <person name="Hammon N."/>
            <person name="Deshpande S."/>
            <person name="Cheng J.F."/>
            <person name="Zeytun A."/>
            <person name="Tapia R."/>
            <person name="Goodwin L."/>
            <person name="Pitluck S."/>
            <person name="Liolios K."/>
            <person name="Pagani I."/>
            <person name="Ivanova N."/>
            <person name="Mavromatis K."/>
            <person name="Mikhailova N."/>
            <person name="Huntemann M."/>
            <person name="Pati A."/>
            <person name="Chen A."/>
            <person name="Palaniappan K."/>
            <person name="Land M."/>
            <person name="Hauser L."/>
            <person name="Brambilla E.M."/>
            <person name="Rohde M."/>
            <person name="Goker M."/>
            <person name="Woyke T."/>
            <person name="Bristow J."/>
            <person name="Eisen J.A."/>
            <person name="Markowitz V."/>
            <person name="Hugenholtz P."/>
            <person name="Kyrpides N.C."/>
            <person name="Klenk H.P."/>
            <person name="Detter J.C."/>
        </authorList>
    </citation>
    <scope>NUCLEOTIDE SEQUENCE [LARGE SCALE GENOMIC DNA]</scope>
    <source>
        <strain evidence="2">ATCC 33096 / DSM 2489 / 6091</strain>
    </source>
</reference>
<dbReference type="GeneID" id="302998875"/>
<reference evidence="2" key="2">
    <citation type="submission" date="2011-04" db="EMBL/GenBank/DDBJ databases">
        <title>The complete genome of chromosome of Treponema succinifaciens DSM 2489.</title>
        <authorList>
            <person name="Lucas S."/>
            <person name="Copeland A."/>
            <person name="Lapidus A."/>
            <person name="Bruce D."/>
            <person name="Goodwin L."/>
            <person name="Pitluck S."/>
            <person name="Peters L."/>
            <person name="Kyrpides N."/>
            <person name="Mavromatis K."/>
            <person name="Ivanova N."/>
            <person name="Ovchinnikova G."/>
            <person name="Teshima H."/>
            <person name="Detter J.C."/>
            <person name="Tapia R."/>
            <person name="Han C."/>
            <person name="Land M."/>
            <person name="Hauser L."/>
            <person name="Markowitz V."/>
            <person name="Cheng J.-F."/>
            <person name="Hugenholtz P."/>
            <person name="Woyke T."/>
            <person name="Wu D."/>
            <person name="Gronow S."/>
            <person name="Wellnitz S."/>
            <person name="Brambilla E."/>
            <person name="Klenk H.-P."/>
            <person name="Eisen J.A."/>
        </authorList>
    </citation>
    <scope>NUCLEOTIDE SEQUENCE [LARGE SCALE GENOMIC DNA]</scope>
    <source>
        <strain evidence="2">ATCC 33096 / DSM 2489 / 6091</strain>
    </source>
</reference>
<dbReference type="STRING" id="869209.Tresu_1728"/>
<dbReference type="AlphaFoldDB" id="F2NT28"/>
<evidence type="ECO:0000313" key="1">
    <source>
        <dbReference type="EMBL" id="AEB14619.1"/>
    </source>
</evidence>
<dbReference type="OrthoDB" id="361843at2"/>
<dbReference type="KEGG" id="tsu:Tresu_1728"/>
<gene>
    <name evidence="1" type="ordered locus">Tresu_1728</name>
</gene>
<keyword evidence="2" id="KW-1185">Reference proteome</keyword>
<evidence type="ECO:0000313" key="2">
    <source>
        <dbReference type="Proteomes" id="UP000006852"/>
    </source>
</evidence>
<name>F2NT28_TRES6</name>
<dbReference type="Proteomes" id="UP000006852">
    <property type="component" value="Chromosome"/>
</dbReference>